<evidence type="ECO:0000256" key="1">
    <source>
        <dbReference type="ARBA" id="ARBA00010599"/>
    </source>
</evidence>
<keyword evidence="7" id="KW-0458">Lysosome</keyword>
<keyword evidence="2" id="KW-0812">Transmembrane</keyword>
<dbReference type="EMBL" id="CABIJS010000377">
    <property type="protein sequence ID" value="VUZ50473.1"/>
    <property type="molecule type" value="Genomic_DNA"/>
</dbReference>
<dbReference type="Proteomes" id="UP000321570">
    <property type="component" value="Unassembled WGS sequence"/>
</dbReference>
<organism evidence="12 13">
    <name type="scientific">Hymenolepis diminuta</name>
    <name type="common">Rat tapeworm</name>
    <dbReference type="NCBI Taxonomy" id="6216"/>
    <lineage>
        <taxon>Eukaryota</taxon>
        <taxon>Metazoa</taxon>
        <taxon>Spiralia</taxon>
        <taxon>Lophotrochozoa</taxon>
        <taxon>Platyhelminthes</taxon>
        <taxon>Cestoda</taxon>
        <taxon>Eucestoda</taxon>
        <taxon>Cyclophyllidea</taxon>
        <taxon>Hymenolepididae</taxon>
        <taxon>Hymenolepis</taxon>
    </lineage>
</organism>
<dbReference type="PANTHER" id="PTHR31981:SF1">
    <property type="entry name" value="GLYCOSYLATED LYSOSOMAL MEMBRANE PROTEIN"/>
    <property type="match status" value="1"/>
</dbReference>
<keyword evidence="3 11" id="KW-0732">Signal</keyword>
<keyword evidence="13" id="KW-1185">Reference proteome</keyword>
<evidence type="ECO:0000256" key="11">
    <source>
        <dbReference type="SAM" id="SignalP"/>
    </source>
</evidence>
<evidence type="ECO:0000313" key="12">
    <source>
        <dbReference type="EMBL" id="VUZ50473.1"/>
    </source>
</evidence>
<feature type="signal peptide" evidence="11">
    <location>
        <begin position="1"/>
        <end position="20"/>
    </location>
</feature>
<dbReference type="AlphaFoldDB" id="A0A564YUU9"/>
<proteinExistence type="inferred from homology"/>
<evidence type="ECO:0000256" key="9">
    <source>
        <dbReference type="ARBA" id="ARBA00024189"/>
    </source>
</evidence>
<sequence length="429" mass="48265">MAGRILVFLSVFCLFNTILAWDFQVSQNPGCDKDCQGEFPNLVHVSAKNANFSTHFFTAASAVFGAPSIFIVKSAKPNANVTLDWKKLFDNNMYDGIKIEGATDIYGLSYLSIFDFRDPSDNSDLSIARKSNESFQEYYLTQFEYSLAKVDFTPDPDTGLIEIHYRSEPRRRHKLLKDGGHIEVKIFIPTKDDEIERLQGGLSFRSMISFHGLTILHPDSKLGVGVALFSNISLSSSGDFRESKYLDDFDGSGRNRDFFVHLNEESSRSFVLEKPFEFPPNQTTPKTTSQTMVLFRAGATGQLQDKSESVSVIPGPQSPLRPNQKGRLSRSLAKAIYGRNVDQNFQTVRKIGKKKSTPIGIRLQHFALAAPGQLSAKYASWNTALTMDLQKDKPEKYVYVEQARNNQQISGVRTWGLFLLNWLSSFDPD</sequence>
<evidence type="ECO:0000256" key="5">
    <source>
        <dbReference type="ARBA" id="ARBA00023136"/>
    </source>
</evidence>
<accession>A0A564YUU9</accession>
<evidence type="ECO:0000256" key="3">
    <source>
        <dbReference type="ARBA" id="ARBA00022729"/>
    </source>
</evidence>
<keyword evidence="4" id="KW-1133">Transmembrane helix</keyword>
<evidence type="ECO:0000256" key="4">
    <source>
        <dbReference type="ARBA" id="ARBA00022989"/>
    </source>
</evidence>
<feature type="chain" id="PRO_5022038785" evidence="11">
    <location>
        <begin position="21"/>
        <end position="429"/>
    </location>
</feature>
<reference evidence="12 13" key="1">
    <citation type="submission" date="2019-07" db="EMBL/GenBank/DDBJ databases">
        <authorList>
            <person name="Jastrzebski P J."/>
            <person name="Paukszto L."/>
            <person name="Jastrzebski P J."/>
        </authorList>
    </citation>
    <scope>NUCLEOTIDE SEQUENCE [LARGE SCALE GENOMIC DNA]</scope>
    <source>
        <strain evidence="12 13">WMS-il1</strain>
    </source>
</reference>
<dbReference type="GO" id="GO:0005765">
    <property type="term" value="C:lysosomal membrane"/>
    <property type="evidence" value="ECO:0007669"/>
    <property type="project" value="UniProtKB-SubCell"/>
</dbReference>
<comment type="similarity">
    <text evidence="1">Belongs to the GLMP family.</text>
</comment>
<keyword evidence="5" id="KW-0472">Membrane</keyword>
<evidence type="ECO:0000256" key="7">
    <source>
        <dbReference type="ARBA" id="ARBA00023228"/>
    </source>
</evidence>
<comment type="subcellular location">
    <subcellularLocation>
        <location evidence="9">Lysosome membrane</location>
        <topology evidence="9">Single-pass type I membrane protein</topology>
        <orientation evidence="9">Lumenal side</orientation>
    </subcellularLocation>
</comment>
<evidence type="ECO:0000256" key="6">
    <source>
        <dbReference type="ARBA" id="ARBA00023180"/>
    </source>
</evidence>
<protein>
    <submittedName>
        <fullName evidence="12">Uncharacterized protein</fullName>
    </submittedName>
</protein>
<dbReference type="InterPro" id="IPR029382">
    <property type="entry name" value="NCU-G1"/>
</dbReference>
<evidence type="ECO:0000313" key="13">
    <source>
        <dbReference type="Proteomes" id="UP000321570"/>
    </source>
</evidence>
<name>A0A564YUU9_HYMDI</name>
<evidence type="ECO:0000256" key="2">
    <source>
        <dbReference type="ARBA" id="ARBA00022692"/>
    </source>
</evidence>
<dbReference type="PANTHER" id="PTHR31981">
    <property type="entry name" value="GLYCOSYLATED LYSOSOMAL MEMBRANE PROTEIN"/>
    <property type="match status" value="1"/>
</dbReference>
<evidence type="ECO:0000256" key="10">
    <source>
        <dbReference type="ARBA" id="ARBA00044960"/>
    </source>
</evidence>
<comment type="subunit">
    <text evidence="10">Interacts (via lumenal domain) with lysosomal protein MFSD1; the interaction starts while both proteins are still in the endoplasmic reticulum and is required for stabilization of MFSD1 in lysosomes but has no direct effect on its targeting to lysosomes or transporter activity.</text>
</comment>
<evidence type="ECO:0000256" key="8">
    <source>
        <dbReference type="ARBA" id="ARBA00024176"/>
    </source>
</evidence>
<keyword evidence="6" id="KW-0325">Glycoprotein</keyword>
<dbReference type="Pfam" id="PF15065">
    <property type="entry name" value="NCU-G1"/>
    <property type="match status" value="1"/>
</dbReference>
<comment type="function">
    <text evidence="8">Required to protect lysosomal transporter MFSD1 from lysosomal proteolysis and for MFSD1 lysosomal localization.</text>
</comment>
<gene>
    <name evidence="12" type="ORF">WMSIL1_LOCUS9443</name>
</gene>